<feature type="compositionally biased region" description="Polar residues" evidence="4">
    <location>
        <begin position="91"/>
        <end position="100"/>
    </location>
</feature>
<evidence type="ECO:0000256" key="4">
    <source>
        <dbReference type="SAM" id="MobiDB-lite"/>
    </source>
</evidence>
<dbReference type="PANTHER" id="PTHR48032">
    <property type="entry name" value="RNA-BINDING PROTEIN MUSASHI HOMOLOG RBP6"/>
    <property type="match status" value="1"/>
</dbReference>
<protein>
    <submittedName>
        <fullName evidence="6">Heterogeneous nuclear ribonucleoprotein 1</fullName>
    </submittedName>
</protein>
<evidence type="ECO:0000256" key="2">
    <source>
        <dbReference type="ARBA" id="ARBA00022884"/>
    </source>
</evidence>
<evidence type="ECO:0000256" key="3">
    <source>
        <dbReference type="PROSITE-ProRule" id="PRU00176"/>
    </source>
</evidence>
<dbReference type="Pfam" id="PF00076">
    <property type="entry name" value="RRM_1"/>
    <property type="match status" value="2"/>
</dbReference>
<keyword evidence="2 3" id="KW-0694">RNA-binding</keyword>
<dbReference type="SMART" id="SM00360">
    <property type="entry name" value="RRM"/>
    <property type="match status" value="2"/>
</dbReference>
<comment type="caution">
    <text evidence="6">The sequence shown here is derived from an EMBL/GenBank/DDBJ whole genome shotgun (WGS) entry which is preliminary data.</text>
</comment>
<dbReference type="GO" id="GO:0003729">
    <property type="term" value="F:mRNA binding"/>
    <property type="evidence" value="ECO:0007669"/>
    <property type="project" value="TreeGrafter"/>
</dbReference>
<gene>
    <name evidence="6" type="ORF">QJS04_geneDACA022084</name>
</gene>
<reference evidence="6" key="2">
    <citation type="submission" date="2023-06" db="EMBL/GenBank/DDBJ databases">
        <authorList>
            <person name="Ma L."/>
            <person name="Liu K.-W."/>
            <person name="Li Z."/>
            <person name="Hsiao Y.-Y."/>
            <person name="Qi Y."/>
            <person name="Fu T."/>
            <person name="Tang G."/>
            <person name="Zhang D."/>
            <person name="Sun W.-H."/>
            <person name="Liu D.-K."/>
            <person name="Li Y."/>
            <person name="Chen G.-Z."/>
            <person name="Liu X.-D."/>
            <person name="Liao X.-Y."/>
            <person name="Jiang Y.-T."/>
            <person name="Yu X."/>
            <person name="Hao Y."/>
            <person name="Huang J."/>
            <person name="Zhao X.-W."/>
            <person name="Ke S."/>
            <person name="Chen Y.-Y."/>
            <person name="Wu W.-L."/>
            <person name="Hsu J.-L."/>
            <person name="Lin Y.-F."/>
            <person name="Huang M.-D."/>
            <person name="Li C.-Y."/>
            <person name="Huang L."/>
            <person name="Wang Z.-W."/>
            <person name="Zhao X."/>
            <person name="Zhong W.-Y."/>
            <person name="Peng D.-H."/>
            <person name="Ahmad S."/>
            <person name="Lan S."/>
            <person name="Zhang J.-S."/>
            <person name="Tsai W.-C."/>
            <person name="Van De Peer Y."/>
            <person name="Liu Z.-J."/>
        </authorList>
    </citation>
    <scope>NUCLEOTIDE SEQUENCE</scope>
    <source>
        <strain evidence="6">SCP</strain>
        <tissue evidence="6">Leaves</tissue>
    </source>
</reference>
<evidence type="ECO:0000259" key="5">
    <source>
        <dbReference type="PROSITE" id="PS50102"/>
    </source>
</evidence>
<feature type="domain" description="RRM" evidence="5">
    <location>
        <begin position="107"/>
        <end position="183"/>
    </location>
</feature>
<proteinExistence type="predicted"/>
<evidence type="ECO:0000313" key="7">
    <source>
        <dbReference type="Proteomes" id="UP001179952"/>
    </source>
</evidence>
<feature type="compositionally biased region" description="Basic and acidic residues" evidence="4">
    <location>
        <begin position="79"/>
        <end position="90"/>
    </location>
</feature>
<evidence type="ECO:0000313" key="6">
    <source>
        <dbReference type="EMBL" id="KAK1268561.1"/>
    </source>
</evidence>
<sequence length="421" mass="46422">MEMVIEDKIFVGGICNGVVENDLREHFKKYGEVVEALVMKDRITGKNRGFGFVRFASSDSARVALEETHLIGGKKVEVRKAEPRNEEQKQNNKLSPNGGSTDVIKTKKIFVGGLPSITEKEFRLYFEKYGTVSDTVVMYDKVTRRPRGFGFITFDSEDAVEDVVQMGFHRLKEKMVEVKKAIPKKANNDHHNDNHYLQNSDLVYKEYSEKNDEGYTSPPLLSCYPNYQFPPILTPCGYPPFGYFPSSYGAESYPGQFCAPYSQSYGAYYPPACYVRKIPALCPSPINGSGYLGTHGMHYGVYHPSSTRTLDGKCGQAAHYNGAIEGTDALKGCHDSEAEGTASSKCCHDSEGEGTDSLKACHNSEGEGTDPLKAVYDSEAAIGNSTEGTETSKDEEVAKELDEMDKQGLGAEDNGQIKSTH</sequence>
<dbReference type="AlphaFoldDB" id="A0AAV9AW71"/>
<evidence type="ECO:0000256" key="1">
    <source>
        <dbReference type="ARBA" id="ARBA00022737"/>
    </source>
</evidence>
<organism evidence="6 7">
    <name type="scientific">Acorus gramineus</name>
    <name type="common">Dwarf sweet flag</name>
    <dbReference type="NCBI Taxonomy" id="55184"/>
    <lineage>
        <taxon>Eukaryota</taxon>
        <taxon>Viridiplantae</taxon>
        <taxon>Streptophyta</taxon>
        <taxon>Embryophyta</taxon>
        <taxon>Tracheophyta</taxon>
        <taxon>Spermatophyta</taxon>
        <taxon>Magnoliopsida</taxon>
        <taxon>Liliopsida</taxon>
        <taxon>Acoraceae</taxon>
        <taxon>Acorus</taxon>
    </lineage>
</organism>
<name>A0AAV9AW71_ACOGR</name>
<dbReference type="InterPro" id="IPR012677">
    <property type="entry name" value="Nucleotide-bd_a/b_plait_sf"/>
</dbReference>
<dbReference type="Gene3D" id="3.30.70.330">
    <property type="match status" value="2"/>
</dbReference>
<dbReference type="PROSITE" id="PS50102">
    <property type="entry name" value="RRM"/>
    <property type="match status" value="2"/>
</dbReference>
<keyword evidence="7" id="KW-1185">Reference proteome</keyword>
<dbReference type="SUPFAM" id="SSF54928">
    <property type="entry name" value="RNA-binding domain, RBD"/>
    <property type="match status" value="2"/>
</dbReference>
<dbReference type="PANTHER" id="PTHR48032:SF12">
    <property type="entry name" value="RRM DOMAIN-CONTAINING PROTEIN"/>
    <property type="match status" value="1"/>
</dbReference>
<keyword evidence="1" id="KW-0677">Repeat</keyword>
<dbReference type="Proteomes" id="UP001179952">
    <property type="component" value="Unassembled WGS sequence"/>
</dbReference>
<feature type="region of interest" description="Disordered" evidence="4">
    <location>
        <begin position="358"/>
        <end position="421"/>
    </location>
</feature>
<reference evidence="6" key="1">
    <citation type="journal article" date="2023" name="Nat. Commun.">
        <title>Diploid and tetraploid genomes of Acorus and the evolution of monocots.</title>
        <authorList>
            <person name="Ma L."/>
            <person name="Liu K.W."/>
            <person name="Li Z."/>
            <person name="Hsiao Y.Y."/>
            <person name="Qi Y."/>
            <person name="Fu T."/>
            <person name="Tang G.D."/>
            <person name="Zhang D."/>
            <person name="Sun W.H."/>
            <person name="Liu D.K."/>
            <person name="Li Y."/>
            <person name="Chen G.Z."/>
            <person name="Liu X.D."/>
            <person name="Liao X.Y."/>
            <person name="Jiang Y.T."/>
            <person name="Yu X."/>
            <person name="Hao Y."/>
            <person name="Huang J."/>
            <person name="Zhao X.W."/>
            <person name="Ke S."/>
            <person name="Chen Y.Y."/>
            <person name="Wu W.L."/>
            <person name="Hsu J.L."/>
            <person name="Lin Y.F."/>
            <person name="Huang M.D."/>
            <person name="Li C.Y."/>
            <person name="Huang L."/>
            <person name="Wang Z.W."/>
            <person name="Zhao X."/>
            <person name="Zhong W.Y."/>
            <person name="Peng D.H."/>
            <person name="Ahmad S."/>
            <person name="Lan S."/>
            <person name="Zhang J.S."/>
            <person name="Tsai W.C."/>
            <person name="Van de Peer Y."/>
            <person name="Liu Z.J."/>
        </authorList>
    </citation>
    <scope>NUCLEOTIDE SEQUENCE</scope>
    <source>
        <strain evidence="6">SCP</strain>
    </source>
</reference>
<dbReference type="GO" id="GO:0006417">
    <property type="term" value="P:regulation of translation"/>
    <property type="evidence" value="ECO:0007669"/>
    <property type="project" value="TreeGrafter"/>
</dbReference>
<dbReference type="InterPro" id="IPR000504">
    <property type="entry name" value="RRM_dom"/>
</dbReference>
<dbReference type="InterPro" id="IPR035979">
    <property type="entry name" value="RBD_domain_sf"/>
</dbReference>
<feature type="domain" description="RRM" evidence="5">
    <location>
        <begin position="7"/>
        <end position="83"/>
    </location>
</feature>
<dbReference type="EMBL" id="JAUJYN010000006">
    <property type="protein sequence ID" value="KAK1268561.1"/>
    <property type="molecule type" value="Genomic_DNA"/>
</dbReference>
<feature type="compositionally biased region" description="Basic and acidic residues" evidence="4">
    <location>
        <begin position="390"/>
        <end position="406"/>
    </location>
</feature>
<dbReference type="GO" id="GO:1990904">
    <property type="term" value="C:ribonucleoprotein complex"/>
    <property type="evidence" value="ECO:0007669"/>
    <property type="project" value="UniProtKB-KW"/>
</dbReference>
<feature type="region of interest" description="Disordered" evidence="4">
    <location>
        <begin position="79"/>
        <end position="100"/>
    </location>
</feature>
<keyword evidence="6" id="KW-0687">Ribonucleoprotein</keyword>
<accession>A0AAV9AW71</accession>